<dbReference type="RefSeq" id="WP_074891810.1">
    <property type="nucleotide sequence ID" value="NZ_FOXO01000043.1"/>
</dbReference>
<keyword evidence="3" id="KW-1185">Reference proteome</keyword>
<protein>
    <recommendedName>
        <fullName evidence="1">Arc-like DNA binding domain-containing protein</fullName>
    </recommendedName>
</protein>
<sequence length="51" mass="6029">MNKEKDKHIGLRIDSETHTKLKDLAEYEGRSINGEIIYLIRQAIKKMENEK</sequence>
<organism evidence="2 3">
    <name type="scientific">Butyrivibrio proteoclasticus</name>
    <dbReference type="NCBI Taxonomy" id="43305"/>
    <lineage>
        <taxon>Bacteria</taxon>
        <taxon>Bacillati</taxon>
        <taxon>Bacillota</taxon>
        <taxon>Clostridia</taxon>
        <taxon>Lachnospirales</taxon>
        <taxon>Lachnospiraceae</taxon>
        <taxon>Butyrivibrio</taxon>
    </lineage>
</organism>
<dbReference type="InterPro" id="IPR005569">
    <property type="entry name" value="Arc_DNA-bd_dom"/>
</dbReference>
<dbReference type="EMBL" id="FOXO01000043">
    <property type="protein sequence ID" value="SFQ41349.1"/>
    <property type="molecule type" value="Genomic_DNA"/>
</dbReference>
<proteinExistence type="predicted"/>
<dbReference type="OrthoDB" id="9812601at2"/>
<evidence type="ECO:0000259" key="1">
    <source>
        <dbReference type="Pfam" id="PF03869"/>
    </source>
</evidence>
<dbReference type="InterPro" id="IPR010985">
    <property type="entry name" value="Ribbon_hlx_hlx"/>
</dbReference>
<dbReference type="SUPFAM" id="SSF47598">
    <property type="entry name" value="Ribbon-helix-helix"/>
    <property type="match status" value="1"/>
</dbReference>
<feature type="domain" description="Arc-like DNA binding" evidence="1">
    <location>
        <begin position="5"/>
        <end position="46"/>
    </location>
</feature>
<name>A0A1I5YAY5_9FIRM</name>
<evidence type="ECO:0000313" key="2">
    <source>
        <dbReference type="EMBL" id="SFQ41349.1"/>
    </source>
</evidence>
<dbReference type="Gene3D" id="1.10.1220.10">
    <property type="entry name" value="Met repressor-like"/>
    <property type="match status" value="1"/>
</dbReference>
<gene>
    <name evidence="2" type="ORF">SAMN04487928_14315</name>
</gene>
<reference evidence="3" key="1">
    <citation type="submission" date="2016-10" db="EMBL/GenBank/DDBJ databases">
        <authorList>
            <person name="Varghese N."/>
            <person name="Submissions S."/>
        </authorList>
    </citation>
    <scope>NUCLEOTIDE SEQUENCE [LARGE SCALE GENOMIC DNA]</scope>
    <source>
        <strain evidence="3">P18</strain>
    </source>
</reference>
<dbReference type="Proteomes" id="UP000182624">
    <property type="component" value="Unassembled WGS sequence"/>
</dbReference>
<dbReference type="InterPro" id="IPR013321">
    <property type="entry name" value="Arc_rbn_hlx_hlx"/>
</dbReference>
<evidence type="ECO:0000313" key="3">
    <source>
        <dbReference type="Proteomes" id="UP000182624"/>
    </source>
</evidence>
<dbReference type="Pfam" id="PF03869">
    <property type="entry name" value="Arc"/>
    <property type="match status" value="1"/>
</dbReference>
<accession>A0A1I5YAY5</accession>
<dbReference type="GO" id="GO:0003677">
    <property type="term" value="F:DNA binding"/>
    <property type="evidence" value="ECO:0007669"/>
    <property type="project" value="InterPro"/>
</dbReference>
<dbReference type="GO" id="GO:0006355">
    <property type="term" value="P:regulation of DNA-templated transcription"/>
    <property type="evidence" value="ECO:0007669"/>
    <property type="project" value="InterPro"/>
</dbReference>
<dbReference type="AlphaFoldDB" id="A0A1I5YAY5"/>